<gene>
    <name evidence="1" type="ORF">HGK34_14150</name>
</gene>
<evidence type="ECO:0008006" key="3">
    <source>
        <dbReference type="Google" id="ProtNLM"/>
    </source>
</evidence>
<reference evidence="1 2" key="1">
    <citation type="journal article" date="2021" name="Arch. Microbiol.">
        <title>Myceligenerans indicum sp. nov., an actinobacterium isolated from mangrove sediment of Sundarbans, India.</title>
        <authorList>
            <person name="Asha K."/>
            <person name="Bhadury P."/>
        </authorList>
    </citation>
    <scope>NUCLEOTIDE SEQUENCE [LARGE SCALE GENOMIC DNA]</scope>
    <source>
        <strain evidence="1 2">I2</strain>
    </source>
</reference>
<keyword evidence="2" id="KW-1185">Reference proteome</keyword>
<dbReference type="EMBL" id="JABBYC010000027">
    <property type="protein sequence ID" value="MBL0887406.1"/>
    <property type="molecule type" value="Genomic_DNA"/>
</dbReference>
<accession>A0ABS1LMD1</accession>
<evidence type="ECO:0000313" key="1">
    <source>
        <dbReference type="EMBL" id="MBL0887406.1"/>
    </source>
</evidence>
<protein>
    <recommendedName>
        <fullName evidence="3">SRPBCC family protein</fullName>
    </recommendedName>
</protein>
<sequence length="168" mass="18687">MSQGHDTLSFEHDATMDVPADEVDVTGWLFGMSDRDYQDTARGHQALGTSTDRDGRHMVNVESIGGNLLVQHYVLERGTRSEAVMHSPRSTIYLAHLIPARLGVRWTMAVRPATSDSSVLTCRVELDLPRWMNALGRVVGLRRSTQSHVDEEAAGYARDLARKVLSRS</sequence>
<evidence type="ECO:0000313" key="2">
    <source>
        <dbReference type="Proteomes" id="UP000675409"/>
    </source>
</evidence>
<name>A0ABS1LMD1_9MICO</name>
<comment type="caution">
    <text evidence="1">The sequence shown here is derived from an EMBL/GenBank/DDBJ whole genome shotgun (WGS) entry which is preliminary data.</text>
</comment>
<organism evidence="1 2">
    <name type="scientific">Myceligenerans indicum</name>
    <dbReference type="NCBI Taxonomy" id="2593663"/>
    <lineage>
        <taxon>Bacteria</taxon>
        <taxon>Bacillati</taxon>
        <taxon>Actinomycetota</taxon>
        <taxon>Actinomycetes</taxon>
        <taxon>Micrococcales</taxon>
        <taxon>Promicromonosporaceae</taxon>
        <taxon>Myceligenerans</taxon>
    </lineage>
</organism>
<proteinExistence type="predicted"/>
<dbReference type="Proteomes" id="UP000675409">
    <property type="component" value="Unassembled WGS sequence"/>
</dbReference>
<dbReference type="RefSeq" id="WP_201848450.1">
    <property type="nucleotide sequence ID" value="NZ_JABBYC010000027.1"/>
</dbReference>